<reference evidence="1" key="1">
    <citation type="submission" date="2023-10" db="EMBL/GenBank/DDBJ databases">
        <authorList>
            <person name="Rodriguez Cubillos JULIANA M."/>
            <person name="De Vega J."/>
        </authorList>
    </citation>
    <scope>NUCLEOTIDE SEQUENCE</scope>
</reference>
<comment type="caution">
    <text evidence="1">The sequence shown here is derived from an EMBL/GenBank/DDBJ whole genome shotgun (WGS) entry which is preliminary data.</text>
</comment>
<name>A0ACB0K6I8_TRIPR</name>
<sequence length="104" mass="11314">MVAGDADAGKFRSAISNRRSRACIRRSSNSRTPSLPRANNLTPRRIIFTLSTIFISPGSMLPSTNRRPILLQSVILASSPAPSTRTFRQCISRPSSIGDIENNG</sequence>
<evidence type="ECO:0000313" key="1">
    <source>
        <dbReference type="EMBL" id="CAJ2652535.1"/>
    </source>
</evidence>
<accession>A0ACB0K6I8</accession>
<keyword evidence="2" id="KW-1185">Reference proteome</keyword>
<evidence type="ECO:0000313" key="2">
    <source>
        <dbReference type="Proteomes" id="UP001177021"/>
    </source>
</evidence>
<proteinExistence type="predicted"/>
<dbReference type="EMBL" id="CASHSV030000206">
    <property type="protein sequence ID" value="CAJ2652535.1"/>
    <property type="molecule type" value="Genomic_DNA"/>
</dbReference>
<organism evidence="1 2">
    <name type="scientific">Trifolium pratense</name>
    <name type="common">Red clover</name>
    <dbReference type="NCBI Taxonomy" id="57577"/>
    <lineage>
        <taxon>Eukaryota</taxon>
        <taxon>Viridiplantae</taxon>
        <taxon>Streptophyta</taxon>
        <taxon>Embryophyta</taxon>
        <taxon>Tracheophyta</taxon>
        <taxon>Spermatophyta</taxon>
        <taxon>Magnoliopsida</taxon>
        <taxon>eudicotyledons</taxon>
        <taxon>Gunneridae</taxon>
        <taxon>Pentapetalae</taxon>
        <taxon>rosids</taxon>
        <taxon>fabids</taxon>
        <taxon>Fabales</taxon>
        <taxon>Fabaceae</taxon>
        <taxon>Papilionoideae</taxon>
        <taxon>50 kb inversion clade</taxon>
        <taxon>NPAAA clade</taxon>
        <taxon>Hologalegina</taxon>
        <taxon>IRL clade</taxon>
        <taxon>Trifolieae</taxon>
        <taxon>Trifolium</taxon>
    </lineage>
</organism>
<dbReference type="Proteomes" id="UP001177021">
    <property type="component" value="Unassembled WGS sequence"/>
</dbReference>
<gene>
    <name evidence="1" type="ORF">MILVUS5_LOCUS20003</name>
</gene>
<protein>
    <submittedName>
        <fullName evidence="1">Uncharacterized protein</fullName>
    </submittedName>
</protein>